<evidence type="ECO:0000313" key="2">
    <source>
        <dbReference type="EMBL" id="VFK53529.1"/>
    </source>
</evidence>
<proteinExistence type="predicted"/>
<feature type="transmembrane region" description="Helical" evidence="1">
    <location>
        <begin position="71"/>
        <end position="90"/>
    </location>
</feature>
<organism evidence="3">
    <name type="scientific">Candidatus Kentrum sp. TUN</name>
    <dbReference type="NCBI Taxonomy" id="2126343"/>
    <lineage>
        <taxon>Bacteria</taxon>
        <taxon>Pseudomonadati</taxon>
        <taxon>Pseudomonadota</taxon>
        <taxon>Gammaproteobacteria</taxon>
        <taxon>Candidatus Kentrum</taxon>
    </lineage>
</organism>
<accession>A0A450ZPL3</accession>
<keyword evidence="1" id="KW-1133">Transmembrane helix</keyword>
<dbReference type="AlphaFoldDB" id="A0A450ZPL3"/>
<feature type="transmembrane region" description="Helical" evidence="1">
    <location>
        <begin position="293"/>
        <end position="322"/>
    </location>
</feature>
<gene>
    <name evidence="3" type="ORF">BECKTUN1418E_GA0071001_103117</name>
    <name evidence="2" type="ORF">BECKTUN1418F_GA0071002_10235</name>
</gene>
<evidence type="ECO:0000313" key="3">
    <source>
        <dbReference type="EMBL" id="VFK55648.1"/>
    </source>
</evidence>
<dbReference type="EMBL" id="CAADFV010000031">
    <property type="protein sequence ID" value="VFK55648.1"/>
    <property type="molecule type" value="Genomic_DNA"/>
</dbReference>
<reference evidence="3" key="1">
    <citation type="submission" date="2019-02" db="EMBL/GenBank/DDBJ databases">
        <authorList>
            <person name="Gruber-Vodicka R. H."/>
            <person name="Seah K. B. B."/>
        </authorList>
    </citation>
    <scope>NUCLEOTIDE SEQUENCE</scope>
    <source>
        <strain evidence="3">BECK_BY2</strain>
        <strain evidence="2">BECK_BY3</strain>
    </source>
</reference>
<keyword evidence="1" id="KW-0472">Membrane</keyword>
<evidence type="ECO:0000256" key="1">
    <source>
        <dbReference type="SAM" id="Phobius"/>
    </source>
</evidence>
<feature type="transmembrane region" description="Helical" evidence="1">
    <location>
        <begin position="44"/>
        <end position="65"/>
    </location>
</feature>
<feature type="transmembrane region" description="Helical" evidence="1">
    <location>
        <begin position="134"/>
        <end position="152"/>
    </location>
</feature>
<feature type="transmembrane region" description="Helical" evidence="1">
    <location>
        <begin position="164"/>
        <end position="184"/>
    </location>
</feature>
<dbReference type="EMBL" id="CAADFY010000023">
    <property type="protein sequence ID" value="VFK53529.1"/>
    <property type="molecule type" value="Genomic_DNA"/>
</dbReference>
<feature type="transmembrane region" description="Helical" evidence="1">
    <location>
        <begin position="262"/>
        <end position="281"/>
    </location>
</feature>
<feature type="transmembrane region" description="Helical" evidence="1">
    <location>
        <begin position="222"/>
        <end position="242"/>
    </location>
</feature>
<name>A0A450ZPL3_9GAMM</name>
<feature type="transmembrane region" description="Helical" evidence="1">
    <location>
        <begin position="102"/>
        <end position="128"/>
    </location>
</feature>
<feature type="transmembrane region" description="Helical" evidence="1">
    <location>
        <begin position="196"/>
        <end position="215"/>
    </location>
</feature>
<sequence length="575" mass="63409">MTAKQIIRTILHRFWLWPLIFYLRPLEVFQKFRDAKPTEVYIELIAAVLGGALWGVLFGGIVWAVNDDIHAIWILALAFAIAFALAVDGVGADTGVGGVAGAVAGATTATGVGIAAFVAAAAGLGVFAFSGTGVVFGTILVAVVVAIAGIAVNSWLPAIGENSIVLILSIAFSLFSLWVILARLRSRLHIPDWVKITWIFLWLLGIPLAAFILFPRISNQDALSWGISLIFAIGIGSVAGFYEKIYLRIGKNTLHELENKQYQYPFYLWILSLTLAAIAWFPDPPIEELSRKLEILALFLALIPVLFTGLLLYPLVALTALWQCRASRARADTQEQRKKLLPLRWQTFAYPLPGIRPYLVKLARHQGVETGLWTLQHLQFHSLQISATRLAAREIATRPDTALLFCATLLLKTNFRTLLPFAQTGPAAFALAALTRRREKEEEEPLQLYFRRYPPKASHFSGFPGLGRAQDQKLPGWFTELQEIRQKELPERLPYSLAALEKCSGFDLATETLQLILALQRFAIIGNAGELMALSSAFQLPQTFDPESGGGKKRRATYKATSLGIGLASHRLEPA</sequence>
<protein>
    <submittedName>
        <fullName evidence="3">Uncharacterized protein</fullName>
    </submittedName>
</protein>
<keyword evidence="1" id="KW-0812">Transmembrane</keyword>